<organism evidence="1 2">
    <name type="scientific">Coniosporium tulheliwenetii</name>
    <dbReference type="NCBI Taxonomy" id="3383036"/>
    <lineage>
        <taxon>Eukaryota</taxon>
        <taxon>Fungi</taxon>
        <taxon>Dikarya</taxon>
        <taxon>Ascomycota</taxon>
        <taxon>Pezizomycotina</taxon>
        <taxon>Dothideomycetes</taxon>
        <taxon>Dothideomycetes incertae sedis</taxon>
        <taxon>Coniosporium</taxon>
    </lineage>
</organism>
<comment type="caution">
    <text evidence="1">The sequence shown here is derived from an EMBL/GenBank/DDBJ whole genome shotgun (WGS) entry which is preliminary data.</text>
</comment>
<protein>
    <submittedName>
        <fullName evidence="1">Uncharacterized protein</fullName>
    </submittedName>
</protein>
<keyword evidence="2" id="KW-1185">Reference proteome</keyword>
<reference evidence="1" key="1">
    <citation type="submission" date="2022-10" db="EMBL/GenBank/DDBJ databases">
        <title>Culturing micro-colonial fungi from biological soil crusts in the Mojave desert and describing Neophaeococcomyces mojavensis, and introducing the new genera and species Taxawa tesnikishii.</title>
        <authorList>
            <person name="Kurbessoian T."/>
            <person name="Stajich J.E."/>
        </authorList>
    </citation>
    <scope>NUCLEOTIDE SEQUENCE</scope>
    <source>
        <strain evidence="1">JES_115</strain>
    </source>
</reference>
<sequence length="168" mass="17786">MFCLRSWIPILFFLTNASPIYLILFISATYFLNRSCVYCTLLLAILVIALFDFRQGLFEPRQGTSISNDSSSSSCNATAAGNGTVGGAGGTDGLGGLGNNRTAVTAELVASAVNSTAAAMASAAVEGIKRRIHPSEEQWSGAVATGVVKGFFARRTWRIPCVDVLVRL</sequence>
<dbReference type="EMBL" id="JAPDRP010000014">
    <property type="protein sequence ID" value="KAJ9641852.1"/>
    <property type="molecule type" value="Genomic_DNA"/>
</dbReference>
<gene>
    <name evidence="1" type="ORF">H2199_005065</name>
</gene>
<evidence type="ECO:0000313" key="2">
    <source>
        <dbReference type="Proteomes" id="UP001172680"/>
    </source>
</evidence>
<proteinExistence type="predicted"/>
<evidence type="ECO:0000313" key="1">
    <source>
        <dbReference type="EMBL" id="KAJ9641852.1"/>
    </source>
</evidence>
<dbReference type="Proteomes" id="UP001172680">
    <property type="component" value="Unassembled WGS sequence"/>
</dbReference>
<accession>A0ACC2Z3F6</accession>
<name>A0ACC2Z3F6_9PEZI</name>